<dbReference type="AlphaFoldDB" id="B3RM68"/>
<evidence type="ECO:0000256" key="1">
    <source>
        <dbReference type="SAM" id="Phobius"/>
    </source>
</evidence>
<dbReference type="Proteomes" id="UP000009022">
    <property type="component" value="Unassembled WGS sequence"/>
</dbReference>
<dbReference type="PANTHER" id="PTHR19346">
    <property type="entry name" value="SUGAR PHOSPHATE TRANSPORTER DOMAIN-CONTAINING PROTEIN"/>
    <property type="match status" value="1"/>
</dbReference>
<keyword evidence="3" id="KW-1185">Reference proteome</keyword>
<accession>B3RM68</accession>
<protein>
    <recommendedName>
        <fullName evidence="4">EamA domain-containing protein</fullName>
    </recommendedName>
</protein>
<dbReference type="OrthoDB" id="10062838at2759"/>
<dbReference type="InParanoid" id="B3RM68"/>
<sequence length="231" mass="24996">IRTVFLRILLLALTLNGAIVTNFYALQFIAPSDMTAIFSSTAAFVYILSIILLKEQFILLRAGAVILSIIGVVLFAYSDGFGTFAIIGVVLAVACSVISAFYRVFVKLIIGDRPLLQISLLVSNIGVISLFLSWIPVIILSNIGVDINLWSTIPWGPLMVAVVFNVLYNFLLVIGIAITYPIFVSLGALFGIPLNSIIDAVTRNLAFTEAKIFGTVLLILAFVILLIPTGK</sequence>
<gene>
    <name evidence="2" type="ORF">TRIADDRAFT_3933</name>
</gene>
<organism evidence="2 3">
    <name type="scientific">Trichoplax adhaerens</name>
    <name type="common">Trichoplax reptans</name>
    <dbReference type="NCBI Taxonomy" id="10228"/>
    <lineage>
        <taxon>Eukaryota</taxon>
        <taxon>Metazoa</taxon>
        <taxon>Placozoa</taxon>
        <taxon>Uniplacotomia</taxon>
        <taxon>Trichoplacea</taxon>
        <taxon>Trichoplacidae</taxon>
        <taxon>Trichoplax</taxon>
    </lineage>
</organism>
<feature type="transmembrane region" description="Helical" evidence="1">
    <location>
        <begin position="210"/>
        <end position="227"/>
    </location>
</feature>
<name>B3RM68_TRIAD</name>
<dbReference type="EMBL" id="DS985241">
    <property type="protein sequence ID" value="EDV29644.1"/>
    <property type="molecule type" value="Genomic_DNA"/>
</dbReference>
<evidence type="ECO:0000313" key="2">
    <source>
        <dbReference type="EMBL" id="EDV29644.1"/>
    </source>
</evidence>
<feature type="transmembrane region" description="Helical" evidence="1">
    <location>
        <begin position="152"/>
        <end position="171"/>
    </location>
</feature>
<feature type="transmembrane region" description="Helical" evidence="1">
    <location>
        <begin position="58"/>
        <end position="78"/>
    </location>
</feature>
<evidence type="ECO:0008006" key="4">
    <source>
        <dbReference type="Google" id="ProtNLM"/>
    </source>
</evidence>
<reference evidence="2 3" key="1">
    <citation type="journal article" date="2008" name="Nature">
        <title>The Trichoplax genome and the nature of placozoans.</title>
        <authorList>
            <person name="Srivastava M."/>
            <person name="Begovic E."/>
            <person name="Chapman J."/>
            <person name="Putnam N.H."/>
            <person name="Hellsten U."/>
            <person name="Kawashima T."/>
            <person name="Kuo A."/>
            <person name="Mitros T."/>
            <person name="Salamov A."/>
            <person name="Carpenter M.L."/>
            <person name="Signorovitch A.Y."/>
            <person name="Moreno M.A."/>
            <person name="Kamm K."/>
            <person name="Grimwood J."/>
            <person name="Schmutz J."/>
            <person name="Shapiro H."/>
            <person name="Grigoriev I.V."/>
            <person name="Buss L.W."/>
            <person name="Schierwater B."/>
            <person name="Dellaporta S.L."/>
            <person name="Rokhsar D.S."/>
        </authorList>
    </citation>
    <scope>NUCLEOTIDE SEQUENCE [LARGE SCALE GENOMIC DNA]</scope>
    <source>
        <strain evidence="2 3">Grell-BS-1999</strain>
    </source>
</reference>
<dbReference type="InterPro" id="IPR037185">
    <property type="entry name" value="EmrE-like"/>
</dbReference>
<evidence type="ECO:0000313" key="3">
    <source>
        <dbReference type="Proteomes" id="UP000009022"/>
    </source>
</evidence>
<keyword evidence="1" id="KW-0472">Membrane</keyword>
<keyword evidence="1" id="KW-1133">Transmembrane helix</keyword>
<feature type="transmembrane region" description="Helical" evidence="1">
    <location>
        <begin position="178"/>
        <end position="198"/>
    </location>
</feature>
<dbReference type="InterPro" id="IPR026505">
    <property type="entry name" value="Solute_c_fam_35_mem_F3/F4"/>
</dbReference>
<feature type="non-terminal residue" evidence="2">
    <location>
        <position position="231"/>
    </location>
</feature>
<dbReference type="OMA" id="THYLYLL"/>
<keyword evidence="1" id="KW-0812">Transmembrane</keyword>
<dbReference type="KEGG" id="tad:TRIADDRAFT_3933"/>
<feature type="transmembrane region" description="Helical" evidence="1">
    <location>
        <begin position="35"/>
        <end position="53"/>
    </location>
</feature>
<dbReference type="PhylomeDB" id="B3RM68"/>
<proteinExistence type="predicted"/>
<dbReference type="PANTHER" id="PTHR19346:SF4">
    <property type="entry name" value="SUGAR PHOSPHATE TRANSPORTER DOMAIN-CONTAINING PROTEIN"/>
    <property type="match status" value="1"/>
</dbReference>
<dbReference type="GeneID" id="6749329"/>
<feature type="non-terminal residue" evidence="2">
    <location>
        <position position="1"/>
    </location>
</feature>
<dbReference type="RefSeq" id="XP_002108846.1">
    <property type="nucleotide sequence ID" value="XM_002108810.1"/>
</dbReference>
<dbReference type="HOGENOM" id="CLU_022280_1_0_1"/>
<dbReference type="eggNOG" id="KOG4314">
    <property type="taxonomic scope" value="Eukaryota"/>
</dbReference>
<dbReference type="CTD" id="6749329"/>
<feature type="transmembrane region" description="Helical" evidence="1">
    <location>
        <begin position="84"/>
        <end position="106"/>
    </location>
</feature>
<dbReference type="SUPFAM" id="SSF103481">
    <property type="entry name" value="Multidrug resistance efflux transporter EmrE"/>
    <property type="match status" value="1"/>
</dbReference>
<feature type="transmembrane region" description="Helical" evidence="1">
    <location>
        <begin position="118"/>
        <end position="140"/>
    </location>
</feature>